<dbReference type="EMBL" id="CAOJ01007909">
    <property type="protein sequence ID" value="CCO31295.1"/>
    <property type="molecule type" value="Genomic_DNA"/>
</dbReference>
<dbReference type="InterPro" id="IPR032567">
    <property type="entry name" value="RTL1-rel"/>
</dbReference>
<dbReference type="InterPro" id="IPR005162">
    <property type="entry name" value="Retrotrans_gag_dom"/>
</dbReference>
<evidence type="ECO:0000256" key="1">
    <source>
        <dbReference type="SAM" id="MobiDB-lite"/>
    </source>
</evidence>
<dbReference type="HOGENOM" id="CLU_049490_2_0_1"/>
<protein>
    <recommendedName>
        <fullName evidence="2">Retrotransposon gag domain-containing protein</fullName>
    </recommendedName>
</protein>
<dbReference type="Proteomes" id="UP000012065">
    <property type="component" value="Unassembled WGS sequence"/>
</dbReference>
<evidence type="ECO:0000313" key="3">
    <source>
        <dbReference type="EMBL" id="CCO31295.1"/>
    </source>
</evidence>
<feature type="region of interest" description="Disordered" evidence="1">
    <location>
        <begin position="19"/>
        <end position="71"/>
    </location>
</feature>
<proteinExistence type="predicted"/>
<name>M5BXG5_THACB</name>
<organism evidence="3 4">
    <name type="scientific">Thanatephorus cucumeris (strain AG1-IB / isolate 7/3/14)</name>
    <name type="common">Lettuce bottom rot fungus</name>
    <name type="synonym">Rhizoctonia solani</name>
    <dbReference type="NCBI Taxonomy" id="1108050"/>
    <lineage>
        <taxon>Eukaryota</taxon>
        <taxon>Fungi</taxon>
        <taxon>Dikarya</taxon>
        <taxon>Basidiomycota</taxon>
        <taxon>Agaricomycotina</taxon>
        <taxon>Agaricomycetes</taxon>
        <taxon>Cantharellales</taxon>
        <taxon>Ceratobasidiaceae</taxon>
        <taxon>Rhizoctonia</taxon>
        <taxon>Rhizoctonia solani AG-1</taxon>
    </lineage>
</organism>
<feature type="compositionally biased region" description="Basic and acidic residues" evidence="1">
    <location>
        <begin position="60"/>
        <end position="71"/>
    </location>
</feature>
<dbReference type="AlphaFoldDB" id="M5BXG5"/>
<dbReference type="PANTHER" id="PTHR15503">
    <property type="entry name" value="LDOC1 RELATED"/>
    <property type="match status" value="1"/>
</dbReference>
<accession>M5BXG5</accession>
<sequence length="437" mass="48534">MLQEITQAVEDTIQRLLPVPTEPEPHTLSRRTFITVEDTPRAATGSGSSGNRDFLIPVKTGEETEEKGKKKVKLESPEPSRMWKVLHTSLSLGPPQVVVPDTTERPRSPIEQVIIPHTSEDKGFIAAQPGETEEEKENRTMHNLATIMGRALSVLLQCTFRSLSHTPGPAQPKSKIPAPEKFDGKKGPAAKSFILDCKTYFFSNSSSFPLDHSHISFVLMNLKEGQPKKWGQICLEKLLDGAHEPILESWDAFEAAVLCNWSNPAAAQVEEHYLCNLKQSRAASNYATDFRIIASKLEWSDAALIAAFRQGLKAEVRSKLIEFTMHKNITTLDEFISTACLIDDTLFEARQKLRKDSNPSTSAPCPAQDRSGDFVSRRVQEQCQKAGECTKCGDKLHKWEECKNGWLLKSSECPKPESGKAAKVEELSPVLTVLGKV</sequence>
<evidence type="ECO:0000259" key="2">
    <source>
        <dbReference type="Pfam" id="PF03732"/>
    </source>
</evidence>
<dbReference type="Pfam" id="PF03732">
    <property type="entry name" value="Retrotrans_gag"/>
    <property type="match status" value="1"/>
</dbReference>
<gene>
    <name evidence="3" type="ORF">BN14_05334</name>
</gene>
<feature type="domain" description="Retrotransposon gag" evidence="2">
    <location>
        <begin position="240"/>
        <end position="313"/>
    </location>
</feature>
<evidence type="ECO:0000313" key="4">
    <source>
        <dbReference type="Proteomes" id="UP000012065"/>
    </source>
</evidence>
<comment type="caution">
    <text evidence="3">The sequence shown here is derived from an EMBL/GenBank/DDBJ whole genome shotgun (WGS) entry which is preliminary data.</text>
</comment>
<dbReference type="PANTHER" id="PTHR15503:SF22">
    <property type="entry name" value="TRANSPOSON TY3-I GAG POLYPROTEIN"/>
    <property type="match status" value="1"/>
</dbReference>
<reference evidence="3 4" key="1">
    <citation type="journal article" date="2013" name="J. Biotechnol.">
        <title>Establishment and interpretation of the genome sequence of the phytopathogenic fungus Rhizoctonia solani AG1-IB isolate 7/3/14.</title>
        <authorList>
            <person name="Wibberg D.W."/>
            <person name="Jelonek L.J."/>
            <person name="Rupp O.R."/>
            <person name="Hennig M.H."/>
            <person name="Eikmeyer F.E."/>
            <person name="Goesmann A.G."/>
            <person name="Hartmann A.H."/>
            <person name="Borriss R.B."/>
            <person name="Grosch R.G."/>
            <person name="Puehler A.P."/>
            <person name="Schlueter A.S."/>
        </authorList>
    </citation>
    <scope>NUCLEOTIDE SEQUENCE [LARGE SCALE GENOMIC DNA]</scope>
    <source>
        <strain evidence="4">AG1-IB / isolate 7/3/14</strain>
    </source>
</reference>